<feature type="coiled-coil region" evidence="1">
    <location>
        <begin position="210"/>
        <end position="258"/>
    </location>
</feature>
<name>A0A2H3CJ91_ARMGA</name>
<dbReference type="EMBL" id="KZ293709">
    <property type="protein sequence ID" value="PBK83151.1"/>
    <property type="molecule type" value="Genomic_DNA"/>
</dbReference>
<evidence type="ECO:0000313" key="2">
    <source>
        <dbReference type="EMBL" id="PBK83151.1"/>
    </source>
</evidence>
<dbReference type="OMA" id="MICKITS"/>
<organism evidence="2 3">
    <name type="scientific">Armillaria gallica</name>
    <name type="common">Bulbous honey fungus</name>
    <name type="synonym">Armillaria bulbosa</name>
    <dbReference type="NCBI Taxonomy" id="47427"/>
    <lineage>
        <taxon>Eukaryota</taxon>
        <taxon>Fungi</taxon>
        <taxon>Dikarya</taxon>
        <taxon>Basidiomycota</taxon>
        <taxon>Agaricomycotina</taxon>
        <taxon>Agaricomycetes</taxon>
        <taxon>Agaricomycetidae</taxon>
        <taxon>Agaricales</taxon>
        <taxon>Marasmiineae</taxon>
        <taxon>Physalacriaceae</taxon>
        <taxon>Armillaria</taxon>
    </lineage>
</organism>
<dbReference type="InParanoid" id="A0A2H3CJ91"/>
<sequence>MASQPSAPPPENTIIFEVDRVVCKSAKSLSTPISLPSLGSVLAESEMQSLRNSSSGSPQILDFSCSTSRTASSLERALSLSSDSASLDASPLLHGFLTITADVNTKRSGRTLSTLTFDDDSTFSADEAAMICKITSDFAKEDNIIGFWYAWAIYNVIQQTQKGCFTKTPAEDDRRIDLHSGVNKGASVFDISQRIVDIYREEWPKWMADIENKKLEMDEEERRCKEAKQEVIRLKQIDVEQKQELDRLKEEFAKLQKGNEAI</sequence>
<evidence type="ECO:0000313" key="3">
    <source>
        <dbReference type="Proteomes" id="UP000217790"/>
    </source>
</evidence>
<dbReference type="AlphaFoldDB" id="A0A2H3CJ91"/>
<accession>A0A2H3CJ91</accession>
<reference evidence="3" key="1">
    <citation type="journal article" date="2017" name="Nat. Ecol. Evol.">
        <title>Genome expansion and lineage-specific genetic innovations in the forest pathogenic fungi Armillaria.</title>
        <authorList>
            <person name="Sipos G."/>
            <person name="Prasanna A.N."/>
            <person name="Walter M.C."/>
            <person name="O'Connor E."/>
            <person name="Balint B."/>
            <person name="Krizsan K."/>
            <person name="Kiss B."/>
            <person name="Hess J."/>
            <person name="Varga T."/>
            <person name="Slot J."/>
            <person name="Riley R."/>
            <person name="Boka B."/>
            <person name="Rigling D."/>
            <person name="Barry K."/>
            <person name="Lee J."/>
            <person name="Mihaltcheva S."/>
            <person name="LaButti K."/>
            <person name="Lipzen A."/>
            <person name="Waldron R."/>
            <person name="Moloney N.M."/>
            <person name="Sperisen C."/>
            <person name="Kredics L."/>
            <person name="Vagvoelgyi C."/>
            <person name="Patrignani A."/>
            <person name="Fitzpatrick D."/>
            <person name="Nagy I."/>
            <person name="Doyle S."/>
            <person name="Anderson J.B."/>
            <person name="Grigoriev I.V."/>
            <person name="Gueldener U."/>
            <person name="Muensterkoetter M."/>
            <person name="Nagy L.G."/>
        </authorList>
    </citation>
    <scope>NUCLEOTIDE SEQUENCE [LARGE SCALE GENOMIC DNA]</scope>
    <source>
        <strain evidence="3">Ar21-2</strain>
    </source>
</reference>
<protein>
    <submittedName>
        <fullName evidence="2">Uncharacterized protein</fullName>
    </submittedName>
</protein>
<dbReference type="OrthoDB" id="2975495at2759"/>
<evidence type="ECO:0000256" key="1">
    <source>
        <dbReference type="SAM" id="Coils"/>
    </source>
</evidence>
<gene>
    <name evidence="2" type="ORF">ARMGADRAFT_1089704</name>
</gene>
<dbReference type="Proteomes" id="UP000217790">
    <property type="component" value="Unassembled WGS sequence"/>
</dbReference>
<keyword evidence="1" id="KW-0175">Coiled coil</keyword>
<keyword evidence="3" id="KW-1185">Reference proteome</keyword>
<proteinExistence type="predicted"/>